<dbReference type="Proteomes" id="UP001236748">
    <property type="component" value="Chromosome"/>
</dbReference>
<proteinExistence type="predicted"/>
<reference evidence="1 2" key="1">
    <citation type="submission" date="2023-02" db="EMBL/GenBank/DDBJ databases">
        <title>Evolution of Hrp T3SS in non-pathogenic Pseudomonas fluorescens.</title>
        <authorList>
            <person name="Liao K."/>
            <person name="Wei H."/>
            <person name="Gu Y."/>
        </authorList>
    </citation>
    <scope>NUCLEOTIDE SEQUENCE [LARGE SCALE GENOMIC DNA]</scope>
    <source>
        <strain evidence="1 2">FP2043</strain>
    </source>
</reference>
<gene>
    <name evidence="1" type="ORF">PSH67_25325</name>
</gene>
<evidence type="ECO:0008006" key="3">
    <source>
        <dbReference type="Google" id="ProtNLM"/>
    </source>
</evidence>
<keyword evidence="2" id="KW-1185">Reference proteome</keyword>
<protein>
    <recommendedName>
        <fullName evidence="3">DUF2732 domain-containing protein</fullName>
    </recommendedName>
</protein>
<evidence type="ECO:0000313" key="2">
    <source>
        <dbReference type="Proteomes" id="UP001236748"/>
    </source>
</evidence>
<evidence type="ECO:0000313" key="1">
    <source>
        <dbReference type="EMBL" id="WLH06112.1"/>
    </source>
</evidence>
<dbReference type="RefSeq" id="WP_305388219.1">
    <property type="nucleotide sequence ID" value="NZ_CP117450.1"/>
</dbReference>
<dbReference type="EMBL" id="CP117450">
    <property type="protein sequence ID" value="WLH06112.1"/>
    <property type="molecule type" value="Genomic_DNA"/>
</dbReference>
<accession>A0ABY9FS31</accession>
<organism evidence="1 2">
    <name type="scientific">Pseudomonas lurida</name>
    <dbReference type="NCBI Taxonomy" id="244566"/>
    <lineage>
        <taxon>Bacteria</taxon>
        <taxon>Pseudomonadati</taxon>
        <taxon>Pseudomonadota</taxon>
        <taxon>Gammaproteobacteria</taxon>
        <taxon>Pseudomonadales</taxon>
        <taxon>Pseudomonadaceae</taxon>
        <taxon>Pseudomonas</taxon>
    </lineage>
</organism>
<name>A0ABY9FS31_9PSED</name>
<sequence length="79" mass="8574">MTANSAPQAQSKDAWYSHLQDRAALMANPGGHHRALIEHARVLYGADMINRDELSDLLEQADGALAYAVEALLDEQEAG</sequence>